<organism evidence="2 4">
    <name type="scientific">Lonsdalea populi</name>
    <dbReference type="NCBI Taxonomy" id="1172565"/>
    <lineage>
        <taxon>Bacteria</taxon>
        <taxon>Pseudomonadati</taxon>
        <taxon>Pseudomonadota</taxon>
        <taxon>Gammaproteobacteria</taxon>
        <taxon>Enterobacterales</taxon>
        <taxon>Pectobacteriaceae</taxon>
        <taxon>Lonsdalea</taxon>
    </lineage>
</organism>
<reference evidence="1 3" key="1">
    <citation type="submission" date="2016-02" db="EMBL/GenBank/DDBJ databases">
        <title>Species-wide whole genome sequencing reveals diversity, host range in Lonsdalea quercina.</title>
        <authorList>
            <person name="Li Y."/>
        </authorList>
    </citation>
    <scope>NUCLEOTIDE SEQUENCE [LARGE SCALE GENOMIC DNA]</scope>
    <source>
        <strain evidence="1 3">CFCC 12721</strain>
    </source>
</reference>
<comment type="caution">
    <text evidence="2">The sequence shown here is derived from an EMBL/GenBank/DDBJ whole genome shotgun (WGS) entry which is preliminary data.</text>
</comment>
<evidence type="ECO:0000313" key="4">
    <source>
        <dbReference type="Proteomes" id="UP000274511"/>
    </source>
</evidence>
<keyword evidence="3" id="KW-1185">Reference proteome</keyword>
<dbReference type="GeneID" id="61122207"/>
<name>A0A3N0UJE8_9GAMM</name>
<evidence type="ECO:0000313" key="2">
    <source>
        <dbReference type="EMBL" id="ROH80683.1"/>
    </source>
</evidence>
<dbReference type="EMBL" id="RJUJ01000007">
    <property type="protein sequence ID" value="ROH80683.1"/>
    <property type="molecule type" value="Genomic_DNA"/>
</dbReference>
<sequence length="103" mass="11783">MGKGLADFSHITDSDTLTLISWIYKSMFPYAKRPVNSRQTIDQNIRIVAAGGDLFTIDFATFPGEPLKELSNSPEHQQYETQPFNREEAITEVRNRKFNPVFS</sequence>
<dbReference type="Proteomes" id="UP000274511">
    <property type="component" value="Unassembled WGS sequence"/>
</dbReference>
<gene>
    <name evidence="1" type="ORF">AU492_05940</name>
    <name evidence="2" type="ORF">EC392_09075</name>
</gene>
<dbReference type="Proteomes" id="UP000250186">
    <property type="component" value="Unassembled WGS sequence"/>
</dbReference>
<accession>A0A3N0UJE8</accession>
<protein>
    <submittedName>
        <fullName evidence="2">Uncharacterized protein</fullName>
    </submittedName>
</protein>
<dbReference type="STRING" id="1172565.AU508_09460"/>
<dbReference type="RefSeq" id="WP_085686434.1">
    <property type="nucleotide sequence ID" value="NZ_CP065534.1"/>
</dbReference>
<evidence type="ECO:0000313" key="3">
    <source>
        <dbReference type="Proteomes" id="UP000250186"/>
    </source>
</evidence>
<evidence type="ECO:0000313" key="1">
    <source>
        <dbReference type="EMBL" id="RAT35639.1"/>
    </source>
</evidence>
<dbReference type="AlphaFoldDB" id="A0A3N0UJE8"/>
<reference evidence="2 4" key="2">
    <citation type="submission" date="2018-10" db="EMBL/GenBank/DDBJ databases">
        <title>New species genome.</title>
        <authorList>
            <person name="Li Y."/>
        </authorList>
    </citation>
    <scope>NUCLEOTIDE SEQUENCE [LARGE SCALE GENOMIC DNA]</scope>
    <source>
        <strain evidence="2 4">L6_4B</strain>
    </source>
</reference>
<dbReference type="EMBL" id="LUSW01000010">
    <property type="protein sequence ID" value="RAT35639.1"/>
    <property type="molecule type" value="Genomic_DNA"/>
</dbReference>
<proteinExistence type="predicted"/>